<dbReference type="Gene3D" id="3.40.190.10">
    <property type="entry name" value="Periplasmic binding protein-like II"/>
    <property type="match status" value="2"/>
</dbReference>
<name>A0A4S5BLH3_9BURK</name>
<accession>A0A4S5BLH3</accession>
<protein>
    <submittedName>
        <fullName evidence="8">Iron ABC transporter substrate-binding protein</fullName>
    </submittedName>
</protein>
<evidence type="ECO:0000313" key="8">
    <source>
        <dbReference type="EMBL" id="THJ31853.1"/>
    </source>
</evidence>
<dbReference type="InterPro" id="IPR004872">
    <property type="entry name" value="Lipoprotein_NlpA"/>
</dbReference>
<keyword evidence="9" id="KW-1185">Reference proteome</keyword>
<evidence type="ECO:0000256" key="4">
    <source>
        <dbReference type="ARBA" id="ARBA00023136"/>
    </source>
</evidence>
<dbReference type="PANTHER" id="PTHR30429:SF1">
    <property type="entry name" value="D-METHIONINE-BINDING LIPOPROTEIN METQ-RELATED"/>
    <property type="match status" value="1"/>
</dbReference>
<evidence type="ECO:0000256" key="6">
    <source>
        <dbReference type="ARBA" id="ARBA00023288"/>
    </source>
</evidence>
<keyword evidence="3 7" id="KW-0732">Signal</keyword>
<evidence type="ECO:0000256" key="3">
    <source>
        <dbReference type="ARBA" id="ARBA00022729"/>
    </source>
</evidence>
<evidence type="ECO:0000256" key="1">
    <source>
        <dbReference type="ARBA" id="ARBA00004635"/>
    </source>
</evidence>
<dbReference type="EMBL" id="SSWX01000019">
    <property type="protein sequence ID" value="THJ31853.1"/>
    <property type="molecule type" value="Genomic_DNA"/>
</dbReference>
<comment type="subcellular location">
    <subcellularLocation>
        <location evidence="1">Membrane</location>
        <topology evidence="1">Lipid-anchor</topology>
    </subcellularLocation>
</comment>
<dbReference type="SUPFAM" id="SSF53850">
    <property type="entry name" value="Periplasmic binding protein-like II"/>
    <property type="match status" value="1"/>
</dbReference>
<dbReference type="RefSeq" id="WP_136407218.1">
    <property type="nucleotide sequence ID" value="NZ_SSWX01000019.1"/>
</dbReference>
<evidence type="ECO:0000313" key="9">
    <source>
        <dbReference type="Proteomes" id="UP000306236"/>
    </source>
</evidence>
<keyword evidence="4" id="KW-0472">Membrane</keyword>
<feature type="chain" id="PRO_5020813287" evidence="7">
    <location>
        <begin position="26"/>
        <end position="279"/>
    </location>
</feature>
<dbReference type="PANTHER" id="PTHR30429">
    <property type="entry name" value="D-METHIONINE-BINDING LIPOPROTEIN METQ"/>
    <property type="match status" value="1"/>
</dbReference>
<feature type="signal peptide" evidence="7">
    <location>
        <begin position="1"/>
        <end position="25"/>
    </location>
</feature>
<dbReference type="Proteomes" id="UP000306236">
    <property type="component" value="Unassembled WGS sequence"/>
</dbReference>
<comment type="similarity">
    <text evidence="2">Belongs to the NlpA lipoprotein family.</text>
</comment>
<reference evidence="8 9" key="1">
    <citation type="submission" date="2019-04" db="EMBL/GenBank/DDBJ databases">
        <title>Lampropedia sp YIM MLB12 draf genome.</title>
        <authorList>
            <person name="Wang Y.-X."/>
        </authorList>
    </citation>
    <scope>NUCLEOTIDE SEQUENCE [LARGE SCALE GENOMIC DNA]</scope>
    <source>
        <strain evidence="8 9">YIM MLB12</strain>
    </source>
</reference>
<dbReference type="OrthoDB" id="9812878at2"/>
<proteinExistence type="inferred from homology"/>
<sequence length="279" mass="30344">MRVTQWAKWAAVALGSCVLALGVQAQTPTPTQAPSKPLKLGVIPVAANAATELAIQEAKAQGLDVELIEFSDWVVPNSAVADGAVDFNFFQHEPFMQQFNRNKGAELMAIDYGYSTTMGIYSKKLKKGEAIPDKAKVAIPSDPVNTARALLLLQTAGLIQLKPGVTTEATLDDIVSNPKQMDIIQIDGAHSARSFDDVTASVTYATFAKQAGIAETDGLLFDNTDPANIRRYAIRFVTTPARAKDARILKFIDIYQNSPQVQQNLKANYGELIDFAWQK</sequence>
<evidence type="ECO:0000256" key="2">
    <source>
        <dbReference type="ARBA" id="ARBA00008973"/>
    </source>
</evidence>
<organism evidence="8 9">
    <name type="scientific">Lampropedia aestuarii</name>
    <dbReference type="NCBI Taxonomy" id="2562762"/>
    <lineage>
        <taxon>Bacteria</taxon>
        <taxon>Pseudomonadati</taxon>
        <taxon>Pseudomonadota</taxon>
        <taxon>Betaproteobacteria</taxon>
        <taxon>Burkholderiales</taxon>
        <taxon>Comamonadaceae</taxon>
        <taxon>Lampropedia</taxon>
    </lineage>
</organism>
<dbReference type="GO" id="GO:0016020">
    <property type="term" value="C:membrane"/>
    <property type="evidence" value="ECO:0007669"/>
    <property type="project" value="UniProtKB-SubCell"/>
</dbReference>
<evidence type="ECO:0000256" key="7">
    <source>
        <dbReference type="SAM" id="SignalP"/>
    </source>
</evidence>
<evidence type="ECO:0000256" key="5">
    <source>
        <dbReference type="ARBA" id="ARBA00023139"/>
    </source>
</evidence>
<keyword evidence="5" id="KW-0564">Palmitate</keyword>
<comment type="caution">
    <text evidence="8">The sequence shown here is derived from an EMBL/GenBank/DDBJ whole genome shotgun (WGS) entry which is preliminary data.</text>
</comment>
<gene>
    <name evidence="8" type="ORF">E8K88_13545</name>
</gene>
<keyword evidence="6" id="KW-0449">Lipoprotein</keyword>
<dbReference type="AlphaFoldDB" id="A0A4S5BLH3"/>
<dbReference type="Pfam" id="PF03180">
    <property type="entry name" value="Lipoprotein_9"/>
    <property type="match status" value="1"/>
</dbReference>